<dbReference type="InterPro" id="IPR014743">
    <property type="entry name" value="Cl-channel_core"/>
</dbReference>
<evidence type="ECO:0000313" key="9">
    <source>
        <dbReference type="Proteomes" id="UP001457282"/>
    </source>
</evidence>
<dbReference type="Pfam" id="PF00654">
    <property type="entry name" value="Voltage_CLC"/>
    <property type="match status" value="1"/>
</dbReference>
<keyword evidence="6 7" id="KW-0472">Membrane</keyword>
<dbReference type="InterPro" id="IPR001807">
    <property type="entry name" value="ClC"/>
</dbReference>
<dbReference type="Gene3D" id="1.10.3080.10">
    <property type="entry name" value="Clc chloride channel"/>
    <property type="match status" value="1"/>
</dbReference>
<keyword evidence="5" id="KW-0129">CBS domain</keyword>
<feature type="transmembrane region" description="Helical" evidence="7">
    <location>
        <begin position="117"/>
        <end position="136"/>
    </location>
</feature>
<evidence type="ECO:0000256" key="6">
    <source>
        <dbReference type="ARBA" id="ARBA00023136"/>
    </source>
</evidence>
<feature type="transmembrane region" description="Helical" evidence="7">
    <location>
        <begin position="231"/>
        <end position="250"/>
    </location>
</feature>
<dbReference type="EMBL" id="JBEDUW010000001">
    <property type="protein sequence ID" value="KAK9950346.1"/>
    <property type="molecule type" value="Genomic_DNA"/>
</dbReference>
<feature type="transmembrane region" description="Helical" evidence="7">
    <location>
        <begin position="156"/>
        <end position="179"/>
    </location>
</feature>
<feature type="transmembrane region" description="Helical" evidence="7">
    <location>
        <begin position="199"/>
        <end position="219"/>
    </location>
</feature>
<dbReference type="Proteomes" id="UP001457282">
    <property type="component" value="Unassembled WGS sequence"/>
</dbReference>
<dbReference type="GO" id="GO:0009705">
    <property type="term" value="C:plant-type vacuole membrane"/>
    <property type="evidence" value="ECO:0007669"/>
    <property type="project" value="TreeGrafter"/>
</dbReference>
<dbReference type="SUPFAM" id="SSF81340">
    <property type="entry name" value="Clc chloride channel"/>
    <property type="match status" value="1"/>
</dbReference>
<dbReference type="AlphaFoldDB" id="A0AAW1YNS8"/>
<keyword evidence="4 7" id="KW-1133">Transmembrane helix</keyword>
<keyword evidence="3" id="KW-0677">Repeat</keyword>
<keyword evidence="2 7" id="KW-0812">Transmembrane</keyword>
<dbReference type="GO" id="GO:0015108">
    <property type="term" value="F:chloride transmembrane transporter activity"/>
    <property type="evidence" value="ECO:0007669"/>
    <property type="project" value="InterPro"/>
</dbReference>
<dbReference type="InterPro" id="IPR051280">
    <property type="entry name" value="Cl-channel/antiporter"/>
</dbReference>
<dbReference type="PRINTS" id="PR00762">
    <property type="entry name" value="CLCHANNEL"/>
</dbReference>
<sequence length="329" mass="35996">MDQEKNFGSNQHLRDIENFDLLEKETENFDDSRTYSYGEPLLSRRTNTTSQIAIVGANLCPIESLDYEIFENDLFKQDWRSAKKSQIFQYVCAEMGICTSVSWLINNITRLLQYASMNVGLATAAAALCAFIAPAAAGSGIPEVKAYLNGIDAHSILAPSTLFVKICGSILGVSAGFVVGKEGPMILQNDRDRRDLITCGAAAGVAAAFRAPVGGVLFALEEAASWWRSALLWRTFFTTAVVAIVLRAFIQFCATGTCGLFGEGGLIMYDVSAADAIIVARYTSSTAHWNFWRIFGSIYNYIVGKVIRTYSIIHEKGAARKYLLSPLPS</sequence>
<evidence type="ECO:0000256" key="7">
    <source>
        <dbReference type="SAM" id="Phobius"/>
    </source>
</evidence>
<evidence type="ECO:0000256" key="5">
    <source>
        <dbReference type="ARBA" id="ARBA00023122"/>
    </source>
</evidence>
<evidence type="ECO:0000256" key="3">
    <source>
        <dbReference type="ARBA" id="ARBA00022737"/>
    </source>
</evidence>
<dbReference type="PANTHER" id="PTHR11689">
    <property type="entry name" value="CHLORIDE CHANNEL PROTEIN CLC FAMILY MEMBER"/>
    <property type="match status" value="1"/>
</dbReference>
<evidence type="ECO:0000256" key="4">
    <source>
        <dbReference type="ARBA" id="ARBA00022989"/>
    </source>
</evidence>
<evidence type="ECO:0000256" key="1">
    <source>
        <dbReference type="ARBA" id="ARBA00004141"/>
    </source>
</evidence>
<name>A0AAW1YNS8_RUBAR</name>
<evidence type="ECO:0000313" key="8">
    <source>
        <dbReference type="EMBL" id="KAK9950346.1"/>
    </source>
</evidence>
<gene>
    <name evidence="8" type="ORF">M0R45_005840</name>
</gene>
<keyword evidence="9" id="KW-1185">Reference proteome</keyword>
<dbReference type="PANTHER" id="PTHR11689:SF165">
    <property type="entry name" value="CHLORIDE CHANNEL PROTEIN CLC-C"/>
    <property type="match status" value="1"/>
</dbReference>
<evidence type="ECO:0000256" key="2">
    <source>
        <dbReference type="ARBA" id="ARBA00022692"/>
    </source>
</evidence>
<organism evidence="8 9">
    <name type="scientific">Rubus argutus</name>
    <name type="common">Southern blackberry</name>
    <dbReference type="NCBI Taxonomy" id="59490"/>
    <lineage>
        <taxon>Eukaryota</taxon>
        <taxon>Viridiplantae</taxon>
        <taxon>Streptophyta</taxon>
        <taxon>Embryophyta</taxon>
        <taxon>Tracheophyta</taxon>
        <taxon>Spermatophyta</taxon>
        <taxon>Magnoliopsida</taxon>
        <taxon>eudicotyledons</taxon>
        <taxon>Gunneridae</taxon>
        <taxon>Pentapetalae</taxon>
        <taxon>rosids</taxon>
        <taxon>fabids</taxon>
        <taxon>Rosales</taxon>
        <taxon>Rosaceae</taxon>
        <taxon>Rosoideae</taxon>
        <taxon>Rosoideae incertae sedis</taxon>
        <taxon>Rubus</taxon>
    </lineage>
</organism>
<comment type="subcellular location">
    <subcellularLocation>
        <location evidence="1">Membrane</location>
        <topology evidence="1">Multi-pass membrane protein</topology>
    </subcellularLocation>
</comment>
<comment type="caution">
    <text evidence="8">The sequence shown here is derived from an EMBL/GenBank/DDBJ whole genome shotgun (WGS) entry which is preliminary data.</text>
</comment>
<proteinExistence type="predicted"/>
<reference evidence="8 9" key="1">
    <citation type="journal article" date="2023" name="G3 (Bethesda)">
        <title>A chromosome-length genome assembly and annotation of blackberry (Rubus argutus, cv. 'Hillquist').</title>
        <authorList>
            <person name="Bruna T."/>
            <person name="Aryal R."/>
            <person name="Dudchenko O."/>
            <person name="Sargent D.J."/>
            <person name="Mead D."/>
            <person name="Buti M."/>
            <person name="Cavallini A."/>
            <person name="Hytonen T."/>
            <person name="Andres J."/>
            <person name="Pham M."/>
            <person name="Weisz D."/>
            <person name="Mascagni F."/>
            <person name="Usai G."/>
            <person name="Natali L."/>
            <person name="Bassil N."/>
            <person name="Fernandez G.E."/>
            <person name="Lomsadze A."/>
            <person name="Armour M."/>
            <person name="Olukolu B."/>
            <person name="Poorten T."/>
            <person name="Britton C."/>
            <person name="Davik J."/>
            <person name="Ashrafi H."/>
            <person name="Aiden E.L."/>
            <person name="Borodovsky M."/>
            <person name="Worthington M."/>
        </authorList>
    </citation>
    <scope>NUCLEOTIDE SEQUENCE [LARGE SCALE GENOMIC DNA]</scope>
    <source>
        <strain evidence="8">PI 553951</strain>
    </source>
</reference>
<accession>A0AAW1YNS8</accession>
<protein>
    <submittedName>
        <fullName evidence="8">Uncharacterized protein</fullName>
    </submittedName>
</protein>